<reference evidence="2" key="1">
    <citation type="journal article" date="2014" name="Front. Microbiol.">
        <title>High frequency of phylogenetically diverse reductive dehalogenase-homologous genes in deep subseafloor sedimentary metagenomes.</title>
        <authorList>
            <person name="Kawai M."/>
            <person name="Futagami T."/>
            <person name="Toyoda A."/>
            <person name="Takaki Y."/>
            <person name="Nishi S."/>
            <person name="Hori S."/>
            <person name="Arai W."/>
            <person name="Tsubouchi T."/>
            <person name="Morono Y."/>
            <person name="Uchiyama I."/>
            <person name="Ito T."/>
            <person name="Fujiyama A."/>
            <person name="Inagaki F."/>
            <person name="Takami H."/>
        </authorList>
    </citation>
    <scope>NUCLEOTIDE SEQUENCE</scope>
    <source>
        <strain evidence="2">Expedition CK06-06</strain>
    </source>
</reference>
<comment type="caution">
    <text evidence="2">The sequence shown here is derived from an EMBL/GenBank/DDBJ whole genome shotgun (WGS) entry which is preliminary data.</text>
</comment>
<accession>X1BD84</accession>
<feature type="region of interest" description="Disordered" evidence="1">
    <location>
        <begin position="25"/>
        <end position="73"/>
    </location>
</feature>
<dbReference type="EMBL" id="BART01011207">
    <property type="protein sequence ID" value="GAG82078.1"/>
    <property type="molecule type" value="Genomic_DNA"/>
</dbReference>
<name>X1BD84_9ZZZZ</name>
<organism evidence="2">
    <name type="scientific">marine sediment metagenome</name>
    <dbReference type="NCBI Taxonomy" id="412755"/>
    <lineage>
        <taxon>unclassified sequences</taxon>
        <taxon>metagenomes</taxon>
        <taxon>ecological metagenomes</taxon>
    </lineage>
</organism>
<evidence type="ECO:0000256" key="1">
    <source>
        <dbReference type="SAM" id="MobiDB-lite"/>
    </source>
</evidence>
<sequence length="92" mass="10833">MVTVFFRNRTYNFHSYRDARQFERENPGACVATPQQSYEEPRQYQQPRRRSATPPQTPRKSIVPNMIGTYNPHSAKMFRPATAKRKLSEVND</sequence>
<protein>
    <submittedName>
        <fullName evidence="2">Uncharacterized protein</fullName>
    </submittedName>
</protein>
<gene>
    <name evidence="2" type="ORF">S01H4_23978</name>
</gene>
<proteinExistence type="predicted"/>
<dbReference type="AlphaFoldDB" id="X1BD84"/>
<evidence type="ECO:0000313" key="2">
    <source>
        <dbReference type="EMBL" id="GAG82078.1"/>
    </source>
</evidence>